<evidence type="ECO:0000313" key="2">
    <source>
        <dbReference type="Proteomes" id="UP001215280"/>
    </source>
</evidence>
<comment type="caution">
    <text evidence="1">The sequence shown here is derived from an EMBL/GenBank/DDBJ whole genome shotgun (WGS) entry which is preliminary data.</text>
</comment>
<name>A0AAD7NAK4_9AGAR</name>
<accession>A0AAD7NAK4</accession>
<protein>
    <submittedName>
        <fullName evidence="1">Uncharacterized protein</fullName>
    </submittedName>
</protein>
<reference evidence="1" key="1">
    <citation type="submission" date="2023-03" db="EMBL/GenBank/DDBJ databases">
        <title>Massive genome expansion in bonnet fungi (Mycena s.s.) driven by repeated elements and novel gene families across ecological guilds.</title>
        <authorList>
            <consortium name="Lawrence Berkeley National Laboratory"/>
            <person name="Harder C.B."/>
            <person name="Miyauchi S."/>
            <person name="Viragh M."/>
            <person name="Kuo A."/>
            <person name="Thoen E."/>
            <person name="Andreopoulos B."/>
            <person name="Lu D."/>
            <person name="Skrede I."/>
            <person name="Drula E."/>
            <person name="Henrissat B."/>
            <person name="Morin E."/>
            <person name="Kohler A."/>
            <person name="Barry K."/>
            <person name="LaButti K."/>
            <person name="Morin E."/>
            <person name="Salamov A."/>
            <person name="Lipzen A."/>
            <person name="Mereny Z."/>
            <person name="Hegedus B."/>
            <person name="Baldrian P."/>
            <person name="Stursova M."/>
            <person name="Weitz H."/>
            <person name="Taylor A."/>
            <person name="Grigoriev I.V."/>
            <person name="Nagy L.G."/>
            <person name="Martin F."/>
            <person name="Kauserud H."/>
        </authorList>
    </citation>
    <scope>NUCLEOTIDE SEQUENCE</scope>
    <source>
        <strain evidence="1">CBHHK188m</strain>
    </source>
</reference>
<dbReference type="Proteomes" id="UP001215280">
    <property type="component" value="Unassembled WGS sequence"/>
</dbReference>
<organism evidence="1 2">
    <name type="scientific">Mycena maculata</name>
    <dbReference type="NCBI Taxonomy" id="230809"/>
    <lineage>
        <taxon>Eukaryota</taxon>
        <taxon>Fungi</taxon>
        <taxon>Dikarya</taxon>
        <taxon>Basidiomycota</taxon>
        <taxon>Agaricomycotina</taxon>
        <taxon>Agaricomycetes</taxon>
        <taxon>Agaricomycetidae</taxon>
        <taxon>Agaricales</taxon>
        <taxon>Marasmiineae</taxon>
        <taxon>Mycenaceae</taxon>
        <taxon>Mycena</taxon>
    </lineage>
</organism>
<sequence>MGRNAMPVFIHQKFRIGMGEPDVKVGAEFRVLDRDNHTKVTAEEVILELDPEVNTKVVLPENARAASTGWSGVPVSEITRRMFRVAMGEPAGAVGPVGVVVGTEFLVLDRDNRTVYTLVAQEVKVEEMILMLHPSANQEVVLPENASVALMGRDPMPVVEITRMFRVAMGRETRINDSGAASMCRPQSRSPGNARAVVSDWKNNNMILRVFVPEDFAHLEALFPTKSQSNSVFHRELCKGAAHIALSIAEDPKHIVVERFTQIFQCEPKAHFPFPSDPETRLPNVLSGIAHFNYFLEQRHKSMFSTPSAISPLNGVSLEAFRLEGEFPMRKPVGKNLVTNNKISLKWDQNANYGILIRNPTAHDLFPYLFAFDPTDYTIVLLHEPHGRQDMLRSNGGQVTRGMGGEPALKLGPLPQGMEKSSSFLKLFVATKAINIGWIKQKNSPFDAEFDSYPRMKITQEIFPDTWDAFRITTTLTK</sequence>
<dbReference type="AlphaFoldDB" id="A0AAD7NAK4"/>
<keyword evidence="2" id="KW-1185">Reference proteome</keyword>
<dbReference type="EMBL" id="JARJLG010000075">
    <property type="protein sequence ID" value="KAJ7752244.1"/>
    <property type="molecule type" value="Genomic_DNA"/>
</dbReference>
<proteinExistence type="predicted"/>
<evidence type="ECO:0000313" key="1">
    <source>
        <dbReference type="EMBL" id="KAJ7752244.1"/>
    </source>
</evidence>
<gene>
    <name evidence="1" type="ORF">DFH07DRAFT_941515</name>
</gene>